<evidence type="ECO:0000313" key="12">
    <source>
        <dbReference type="Proteomes" id="UP000701853"/>
    </source>
</evidence>
<feature type="coiled-coil region" evidence="9">
    <location>
        <begin position="510"/>
        <end position="548"/>
    </location>
</feature>
<dbReference type="SMART" id="SM01100">
    <property type="entry name" value="CRAL_TRIO_N"/>
    <property type="match status" value="1"/>
</dbReference>
<evidence type="ECO:0000256" key="3">
    <source>
        <dbReference type="ARBA" id="ARBA00022448"/>
    </source>
</evidence>
<dbReference type="Proteomes" id="UP000701853">
    <property type="component" value="Chromosome 4"/>
</dbReference>
<dbReference type="GO" id="GO:0015031">
    <property type="term" value="P:protein transport"/>
    <property type="evidence" value="ECO:0007669"/>
    <property type="project" value="UniProtKB-KW"/>
</dbReference>
<dbReference type="PRINTS" id="PR00180">
    <property type="entry name" value="CRETINALDHBP"/>
</dbReference>
<dbReference type="Gene3D" id="1.10.8.20">
    <property type="entry name" value="N-terminal domain of phosphatidylinositol transfer protein sec14p"/>
    <property type="match status" value="1"/>
</dbReference>
<evidence type="ECO:0000313" key="11">
    <source>
        <dbReference type="EMBL" id="KAG8497581.1"/>
    </source>
</evidence>
<dbReference type="InterPro" id="IPR036273">
    <property type="entry name" value="CRAL/TRIO_N_dom_sf"/>
</dbReference>
<dbReference type="InterPro" id="IPR011074">
    <property type="entry name" value="CRAL/TRIO_N_dom"/>
</dbReference>
<evidence type="ECO:0000256" key="2">
    <source>
        <dbReference type="ARBA" id="ARBA00004395"/>
    </source>
</evidence>
<dbReference type="SUPFAM" id="SSF52087">
    <property type="entry name" value="CRAL/TRIO domain"/>
    <property type="match status" value="1"/>
</dbReference>
<dbReference type="Gene3D" id="3.40.525.10">
    <property type="entry name" value="CRAL-TRIO lipid binding domain"/>
    <property type="match status" value="1"/>
</dbReference>
<keyword evidence="4" id="KW-0472">Membrane</keyword>
<sequence length="621" mass="70411">MGSLKKAALSASSKFRNSFSKKGRRSSKVMSIEIEDKHNADELQAVDALRQALILEELLPEKHDDYHKLLRFLKARKFDIDKTKQMWSDMLQWRKEFGTDTILEDFEFKEREDVLKYYPQGYHGVDKDGRPVYIERIGLVDANKLMQVTTMDRYIQYHVQEFEKTFNTKFPACSIAAKKHIDQSTTILDVQGVGLKSFTKAARELITLLQKTDGDNYPETLNRMFIINAGSGFRMLWNSVKSFLDPKTTAKINVLGTKFQSKLLEIIDESELPEFLGGTCTCADQGGCMLSDKGPWKDPEVLKMVQNGEHKCTKKSRPQSAEDKTVYNDEAVVSESNQASISEAEAVPDAGNKQNISPKLSPVYENVQTSQNKKFMPMADRTVSLALKTGVHNEKVPVRSKDVYPMQHKDPDGFSSPIFTGVMTFVMGIATMMKVTRTMSQKVSDDSNAVNRVGMGVKNQEPSAANLPPPASISPAEMMTVMKRIAELEERITVMNTQPTTMPPEKEELLNSAVNRADALEQELMATKKALEDAVAQQQELLAYIEKKKKRKRRVLVSYKEFHSSHEQYYSHESYAFESDIRFSHIFSTSGEETKKPNTNRCSENWWWSSSVYKANPQSAL</sequence>
<reference evidence="11 12" key="1">
    <citation type="journal article" date="2021" name="bioRxiv">
        <title>The Gossypium anomalum genome as a resource for cotton improvement and evolutionary analysis of hybrid incompatibility.</title>
        <authorList>
            <person name="Grover C.E."/>
            <person name="Yuan D."/>
            <person name="Arick M.A."/>
            <person name="Miller E.R."/>
            <person name="Hu G."/>
            <person name="Peterson D.G."/>
            <person name="Wendel J.F."/>
            <person name="Udall J.A."/>
        </authorList>
    </citation>
    <scope>NUCLEOTIDE SEQUENCE [LARGE SCALE GENOMIC DNA]</scope>
    <source>
        <strain evidence="11">JFW-Udall</strain>
        <tissue evidence="11">Leaf</tissue>
    </source>
</reference>
<evidence type="ECO:0000256" key="5">
    <source>
        <dbReference type="ARBA" id="ARBA00022927"/>
    </source>
</evidence>
<proteinExistence type="inferred from homology"/>
<gene>
    <name evidence="11" type="ORF">CXB51_008820</name>
</gene>
<dbReference type="AlphaFoldDB" id="A0A8J5ZDS3"/>
<evidence type="ECO:0000256" key="7">
    <source>
        <dbReference type="ARBA" id="ARBA00023054"/>
    </source>
</evidence>
<dbReference type="OrthoDB" id="1434354at2759"/>
<keyword evidence="6" id="KW-0333">Golgi apparatus</keyword>
<dbReference type="PANTHER" id="PTHR45657">
    <property type="entry name" value="CRAL-TRIO DOMAIN-CONTAINING PROTEIN YKL091C-RELATED"/>
    <property type="match status" value="1"/>
</dbReference>
<comment type="caution">
    <text evidence="11">The sequence shown here is derived from an EMBL/GenBank/DDBJ whole genome shotgun (WGS) entry which is preliminary data.</text>
</comment>
<dbReference type="GO" id="GO:0005886">
    <property type="term" value="C:plasma membrane"/>
    <property type="evidence" value="ECO:0007669"/>
    <property type="project" value="UniProtKB-SubCell"/>
</dbReference>
<dbReference type="PROSITE" id="PS50191">
    <property type="entry name" value="CRAL_TRIO"/>
    <property type="match status" value="1"/>
</dbReference>
<evidence type="ECO:0000256" key="8">
    <source>
        <dbReference type="ARBA" id="ARBA00038020"/>
    </source>
</evidence>
<dbReference type="Pfam" id="PF00650">
    <property type="entry name" value="CRAL_TRIO"/>
    <property type="match status" value="1"/>
</dbReference>
<keyword evidence="3" id="KW-0813">Transport</keyword>
<evidence type="ECO:0000259" key="10">
    <source>
        <dbReference type="PROSITE" id="PS50191"/>
    </source>
</evidence>
<dbReference type="SMART" id="SM00516">
    <property type="entry name" value="SEC14"/>
    <property type="match status" value="1"/>
</dbReference>
<keyword evidence="4" id="KW-1003">Cell membrane</keyword>
<dbReference type="InterPro" id="IPR001251">
    <property type="entry name" value="CRAL-TRIO_dom"/>
</dbReference>
<evidence type="ECO:0000256" key="1">
    <source>
        <dbReference type="ARBA" id="ARBA00004202"/>
    </source>
</evidence>
<organism evidence="11 12">
    <name type="scientific">Gossypium anomalum</name>
    <dbReference type="NCBI Taxonomy" id="47600"/>
    <lineage>
        <taxon>Eukaryota</taxon>
        <taxon>Viridiplantae</taxon>
        <taxon>Streptophyta</taxon>
        <taxon>Embryophyta</taxon>
        <taxon>Tracheophyta</taxon>
        <taxon>Spermatophyta</taxon>
        <taxon>Magnoliopsida</taxon>
        <taxon>eudicotyledons</taxon>
        <taxon>Gunneridae</taxon>
        <taxon>Pentapetalae</taxon>
        <taxon>rosids</taxon>
        <taxon>malvids</taxon>
        <taxon>Malvales</taxon>
        <taxon>Malvaceae</taxon>
        <taxon>Malvoideae</taxon>
        <taxon>Gossypium</taxon>
    </lineage>
</organism>
<name>A0A8J5ZDS3_9ROSI</name>
<dbReference type="PANTHER" id="PTHR45657:SF29">
    <property type="entry name" value="PHOSPHATIDYLINOSITOL_PHOSPHATIDYLCHOLINE TRANSFER PROTEIN SFH12"/>
    <property type="match status" value="1"/>
</dbReference>
<evidence type="ECO:0000256" key="9">
    <source>
        <dbReference type="SAM" id="Coils"/>
    </source>
</evidence>
<evidence type="ECO:0000256" key="6">
    <source>
        <dbReference type="ARBA" id="ARBA00023034"/>
    </source>
</evidence>
<keyword evidence="5" id="KW-0653">Protein transport</keyword>
<feature type="domain" description="CRAL-TRIO" evidence="10">
    <location>
        <begin position="110"/>
        <end position="284"/>
    </location>
</feature>
<dbReference type="Pfam" id="PF03765">
    <property type="entry name" value="CRAL_TRIO_N"/>
    <property type="match status" value="1"/>
</dbReference>
<keyword evidence="7 9" id="KW-0175">Coiled coil</keyword>
<dbReference type="InterPro" id="IPR051026">
    <property type="entry name" value="PI/PC_transfer"/>
</dbReference>
<comment type="subcellular location">
    <subcellularLocation>
        <location evidence="1">Cell membrane</location>
        <topology evidence="1">Peripheral membrane protein</topology>
    </subcellularLocation>
    <subcellularLocation>
        <location evidence="2">Golgi apparatus membrane</location>
        <topology evidence="2">Peripheral membrane protein</topology>
    </subcellularLocation>
</comment>
<dbReference type="FunFam" id="3.40.525.10:FF:000011">
    <property type="entry name" value="SEC14 cytosolic factor"/>
    <property type="match status" value="1"/>
</dbReference>
<protein>
    <recommendedName>
        <fullName evidence="10">CRAL-TRIO domain-containing protein</fullName>
    </recommendedName>
</protein>
<dbReference type="EMBL" id="JAHUZN010000004">
    <property type="protein sequence ID" value="KAG8497581.1"/>
    <property type="molecule type" value="Genomic_DNA"/>
</dbReference>
<dbReference type="SUPFAM" id="SSF46938">
    <property type="entry name" value="CRAL/TRIO N-terminal domain"/>
    <property type="match status" value="1"/>
</dbReference>
<keyword evidence="12" id="KW-1185">Reference proteome</keyword>
<dbReference type="GO" id="GO:0000139">
    <property type="term" value="C:Golgi membrane"/>
    <property type="evidence" value="ECO:0007669"/>
    <property type="project" value="UniProtKB-SubCell"/>
</dbReference>
<accession>A0A8J5ZDS3</accession>
<dbReference type="InterPro" id="IPR036865">
    <property type="entry name" value="CRAL-TRIO_dom_sf"/>
</dbReference>
<dbReference type="CDD" id="cd00170">
    <property type="entry name" value="SEC14"/>
    <property type="match status" value="1"/>
</dbReference>
<comment type="similarity">
    <text evidence="8">Belongs to the SFH family.</text>
</comment>
<evidence type="ECO:0000256" key="4">
    <source>
        <dbReference type="ARBA" id="ARBA00022475"/>
    </source>
</evidence>